<dbReference type="EMBL" id="CM032181">
    <property type="protein sequence ID" value="KAG7098729.1"/>
    <property type="molecule type" value="Genomic_DNA"/>
</dbReference>
<feature type="transmembrane region" description="Helical" evidence="5">
    <location>
        <begin position="365"/>
        <end position="382"/>
    </location>
</feature>
<evidence type="ECO:0000256" key="2">
    <source>
        <dbReference type="ARBA" id="ARBA00022692"/>
    </source>
</evidence>
<feature type="transmembrane region" description="Helical" evidence="5">
    <location>
        <begin position="83"/>
        <end position="104"/>
    </location>
</feature>
<dbReference type="RefSeq" id="XP_043015199.1">
    <property type="nucleotide sequence ID" value="XM_043146496.1"/>
</dbReference>
<name>A0A9P8AEL1_9AGAR</name>
<proteinExistence type="predicted"/>
<evidence type="ECO:0000313" key="7">
    <source>
        <dbReference type="EMBL" id="KAG7098729.1"/>
    </source>
</evidence>
<evidence type="ECO:0000313" key="8">
    <source>
        <dbReference type="Proteomes" id="UP001049176"/>
    </source>
</evidence>
<dbReference type="PROSITE" id="PS51380">
    <property type="entry name" value="EXS"/>
    <property type="match status" value="1"/>
</dbReference>
<comment type="caution">
    <text evidence="7">The sequence shown here is derived from an EMBL/GenBank/DDBJ whole genome shotgun (WGS) entry which is preliminary data.</text>
</comment>
<feature type="transmembrane region" description="Helical" evidence="5">
    <location>
        <begin position="12"/>
        <end position="34"/>
    </location>
</feature>
<gene>
    <name evidence="7" type="ORF">E1B28_000642</name>
</gene>
<dbReference type="GO" id="GO:0016020">
    <property type="term" value="C:membrane"/>
    <property type="evidence" value="ECO:0007669"/>
    <property type="project" value="UniProtKB-SubCell"/>
</dbReference>
<dbReference type="KEGG" id="more:E1B28_000642"/>
<dbReference type="InterPro" id="IPR004342">
    <property type="entry name" value="EXS_C"/>
</dbReference>
<dbReference type="GO" id="GO:0005737">
    <property type="term" value="C:cytoplasm"/>
    <property type="evidence" value="ECO:0007669"/>
    <property type="project" value="TreeGrafter"/>
</dbReference>
<dbReference type="AlphaFoldDB" id="A0A9P8AEL1"/>
<feature type="domain" description="EXS" evidence="6">
    <location>
        <begin position="200"/>
        <end position="454"/>
    </location>
</feature>
<evidence type="ECO:0000256" key="4">
    <source>
        <dbReference type="ARBA" id="ARBA00023136"/>
    </source>
</evidence>
<accession>A0A9P8AEL1</accession>
<keyword evidence="2 5" id="KW-0812">Transmembrane</keyword>
<keyword evidence="4 5" id="KW-0472">Membrane</keyword>
<sequence>MSEPDFDDEIPYSASFPLPFRVLALAGMGILGWATNLHGLDKFGIDAPIVLELRTNDSLPRTTPRRENFRLGTQAPSSHYKTIYRLAGLYFSWFFGTWTIYLFFTQRDPKVVDVYGFLPGLLTVAIILVLLCPFEVMYKHERDSFILSLRRCLFIRMDSPVYFADVVFADVLTSYAKVLGDVFLIFRMLYPGNSMLVKPVDSGWIRWLAPTVMSLPFFLRLRQCVIEWTSSNNESNRPLYNAVKYATAFPVIFLSAAQNIVESEVRDGRGSEASNGSWHGEHPLFRLWLLAAVVNSLYSYWWDVSNDWGLHLLKPSELSAKLQPPKRLILPRLHSGSSLLRPYHSEGISTELNGGRYPYGFRAPLLYPILVYPVMIFLNFVLRMTWTIKLSSHLHSKSDGSMTFFLIEVAEIFRRWMWVFFRVEWEAIKRAQEKPVGGISDRGLTEDVVDYELFPPTPEEVPTTVIGLAPAPRGLS</sequence>
<evidence type="ECO:0000256" key="3">
    <source>
        <dbReference type="ARBA" id="ARBA00022989"/>
    </source>
</evidence>
<keyword evidence="8" id="KW-1185">Reference proteome</keyword>
<reference evidence="7" key="1">
    <citation type="journal article" date="2021" name="Genome Biol. Evol.">
        <title>The assembled and annotated genome of the fairy-ring fungus Marasmius oreades.</title>
        <authorList>
            <person name="Hiltunen M."/>
            <person name="Ament-Velasquez S.L."/>
            <person name="Johannesson H."/>
        </authorList>
    </citation>
    <scope>NUCLEOTIDE SEQUENCE</scope>
    <source>
        <strain evidence="7">03SP1</strain>
    </source>
</reference>
<evidence type="ECO:0000256" key="1">
    <source>
        <dbReference type="ARBA" id="ARBA00004141"/>
    </source>
</evidence>
<organism evidence="7 8">
    <name type="scientific">Marasmius oreades</name>
    <name type="common">fairy-ring Marasmius</name>
    <dbReference type="NCBI Taxonomy" id="181124"/>
    <lineage>
        <taxon>Eukaryota</taxon>
        <taxon>Fungi</taxon>
        <taxon>Dikarya</taxon>
        <taxon>Basidiomycota</taxon>
        <taxon>Agaricomycotina</taxon>
        <taxon>Agaricomycetes</taxon>
        <taxon>Agaricomycetidae</taxon>
        <taxon>Agaricales</taxon>
        <taxon>Marasmiineae</taxon>
        <taxon>Marasmiaceae</taxon>
        <taxon>Marasmius</taxon>
    </lineage>
</organism>
<dbReference type="PANTHER" id="PTHR10783:SF46">
    <property type="entry name" value="PROTEIN ERD1 HOMOLOG 2"/>
    <property type="match status" value="1"/>
</dbReference>
<dbReference type="OrthoDB" id="2159384at2759"/>
<evidence type="ECO:0000259" key="6">
    <source>
        <dbReference type="PROSITE" id="PS51380"/>
    </source>
</evidence>
<dbReference type="PANTHER" id="PTHR10783">
    <property type="entry name" value="XENOTROPIC AND POLYTROPIC RETROVIRUS RECEPTOR 1-RELATED"/>
    <property type="match status" value="1"/>
</dbReference>
<feature type="transmembrane region" description="Helical" evidence="5">
    <location>
        <begin position="116"/>
        <end position="138"/>
    </location>
</feature>
<keyword evidence="3 5" id="KW-1133">Transmembrane helix</keyword>
<feature type="transmembrane region" description="Helical" evidence="5">
    <location>
        <begin position="284"/>
        <end position="302"/>
    </location>
</feature>
<dbReference type="GeneID" id="66069718"/>
<evidence type="ECO:0000256" key="5">
    <source>
        <dbReference type="SAM" id="Phobius"/>
    </source>
</evidence>
<comment type="subcellular location">
    <subcellularLocation>
        <location evidence="1">Membrane</location>
        <topology evidence="1">Multi-pass membrane protein</topology>
    </subcellularLocation>
</comment>
<dbReference type="Proteomes" id="UP001049176">
    <property type="component" value="Chromosome 1"/>
</dbReference>
<dbReference type="Pfam" id="PF03124">
    <property type="entry name" value="EXS"/>
    <property type="match status" value="1"/>
</dbReference>
<protein>
    <recommendedName>
        <fullName evidence="6">EXS domain-containing protein</fullName>
    </recommendedName>
</protein>